<comment type="caution">
    <text evidence="1">The sequence shown here is derived from an EMBL/GenBank/DDBJ whole genome shotgun (WGS) entry which is preliminary data.</text>
</comment>
<protein>
    <submittedName>
        <fullName evidence="1">Uncharacterized protein</fullName>
    </submittedName>
</protein>
<evidence type="ECO:0000313" key="1">
    <source>
        <dbReference type="EMBL" id="KAK7306483.1"/>
    </source>
</evidence>
<evidence type="ECO:0000313" key="2">
    <source>
        <dbReference type="Proteomes" id="UP001367508"/>
    </source>
</evidence>
<dbReference type="AlphaFoldDB" id="A0AAN9PR12"/>
<dbReference type="Proteomes" id="UP001367508">
    <property type="component" value="Unassembled WGS sequence"/>
</dbReference>
<accession>A0AAN9PR12</accession>
<sequence length="76" mass="8517">MLMLPFCCGCPYRGTFHTRDALTLTLQSILLASTFSRAVIGLGHCITLPTKPKDINESIGRQLLRCAHQQRLEEDD</sequence>
<keyword evidence="2" id="KW-1185">Reference proteome</keyword>
<gene>
    <name evidence="1" type="ORF">VNO77_44426</name>
</gene>
<dbReference type="EMBL" id="JAYMYQ010000011">
    <property type="protein sequence ID" value="KAK7306483.1"/>
    <property type="molecule type" value="Genomic_DNA"/>
</dbReference>
<organism evidence="1 2">
    <name type="scientific">Canavalia gladiata</name>
    <name type="common">Sword bean</name>
    <name type="synonym">Dolichos gladiatus</name>
    <dbReference type="NCBI Taxonomy" id="3824"/>
    <lineage>
        <taxon>Eukaryota</taxon>
        <taxon>Viridiplantae</taxon>
        <taxon>Streptophyta</taxon>
        <taxon>Embryophyta</taxon>
        <taxon>Tracheophyta</taxon>
        <taxon>Spermatophyta</taxon>
        <taxon>Magnoliopsida</taxon>
        <taxon>eudicotyledons</taxon>
        <taxon>Gunneridae</taxon>
        <taxon>Pentapetalae</taxon>
        <taxon>rosids</taxon>
        <taxon>fabids</taxon>
        <taxon>Fabales</taxon>
        <taxon>Fabaceae</taxon>
        <taxon>Papilionoideae</taxon>
        <taxon>50 kb inversion clade</taxon>
        <taxon>NPAAA clade</taxon>
        <taxon>indigoferoid/millettioid clade</taxon>
        <taxon>Phaseoleae</taxon>
        <taxon>Canavalia</taxon>
    </lineage>
</organism>
<name>A0AAN9PR12_CANGL</name>
<reference evidence="1 2" key="1">
    <citation type="submission" date="2024-01" db="EMBL/GenBank/DDBJ databases">
        <title>The genomes of 5 underutilized Papilionoideae crops provide insights into root nodulation and disease resistanc.</title>
        <authorList>
            <person name="Jiang F."/>
        </authorList>
    </citation>
    <scope>NUCLEOTIDE SEQUENCE [LARGE SCALE GENOMIC DNA]</scope>
    <source>
        <strain evidence="1">LVBAO_FW01</strain>
        <tissue evidence="1">Leaves</tissue>
    </source>
</reference>
<proteinExistence type="predicted"/>